<dbReference type="EMBL" id="BDSA01000002">
    <property type="protein sequence ID" value="GBE60359.1"/>
    <property type="molecule type" value="Genomic_DNA"/>
</dbReference>
<dbReference type="Proteomes" id="UP000236319">
    <property type="component" value="Unassembled WGS sequence"/>
</dbReference>
<feature type="compositionally biased region" description="Polar residues" evidence="1">
    <location>
        <begin position="48"/>
        <end position="72"/>
    </location>
</feature>
<dbReference type="VEuPathDB" id="PiroplasmaDB:BOVATA_018520"/>
<comment type="caution">
    <text evidence="2">The sequence shown here is derived from an EMBL/GenBank/DDBJ whole genome shotgun (WGS) entry which is preliminary data.</text>
</comment>
<protein>
    <submittedName>
        <fullName evidence="2">Centrosomal of 162 kDa-, putative</fullName>
    </submittedName>
</protein>
<dbReference type="GeneID" id="39874129"/>
<sequence length="140" mass="15205">MLEAREFVRRHNVQPTTPSQSHDQQSSGFSSKSSDASDGEKYEKPIKSHNSTVDSDNTSHLSPKTSVGTTPNVPTPTREPTEQNEATYEDNASSNEVDSQSTYVFAPTSALRRRKASSADVTIGIKGMQAVALLFIMTAL</sequence>
<feature type="region of interest" description="Disordered" evidence="1">
    <location>
        <begin position="1"/>
        <end position="101"/>
    </location>
</feature>
<dbReference type="RefSeq" id="XP_028866602.1">
    <property type="nucleotide sequence ID" value="XM_029010769.1"/>
</dbReference>
<name>A0A2H6KBM0_9APIC</name>
<keyword evidence="3" id="KW-1185">Reference proteome</keyword>
<accession>A0A2H6KBM0</accession>
<evidence type="ECO:0000313" key="2">
    <source>
        <dbReference type="EMBL" id="GBE60359.1"/>
    </source>
</evidence>
<evidence type="ECO:0000256" key="1">
    <source>
        <dbReference type="SAM" id="MobiDB-lite"/>
    </source>
</evidence>
<reference evidence="2 3" key="1">
    <citation type="journal article" date="2017" name="BMC Genomics">
        <title>Whole-genome assembly of Babesia ovata and comparative genomics between closely related pathogens.</title>
        <authorList>
            <person name="Yamagishi J."/>
            <person name="Asada M."/>
            <person name="Hakimi H."/>
            <person name="Tanaka T.Q."/>
            <person name="Sugimoto C."/>
            <person name="Kawazu S."/>
        </authorList>
    </citation>
    <scope>NUCLEOTIDE SEQUENCE [LARGE SCALE GENOMIC DNA]</scope>
    <source>
        <strain evidence="2 3">Miyake</strain>
    </source>
</reference>
<evidence type="ECO:0000313" key="3">
    <source>
        <dbReference type="Proteomes" id="UP000236319"/>
    </source>
</evidence>
<organism evidence="2 3">
    <name type="scientific">Babesia ovata</name>
    <dbReference type="NCBI Taxonomy" id="189622"/>
    <lineage>
        <taxon>Eukaryota</taxon>
        <taxon>Sar</taxon>
        <taxon>Alveolata</taxon>
        <taxon>Apicomplexa</taxon>
        <taxon>Aconoidasida</taxon>
        <taxon>Piroplasmida</taxon>
        <taxon>Babesiidae</taxon>
        <taxon>Babesia</taxon>
    </lineage>
</organism>
<dbReference type="AlphaFoldDB" id="A0A2H6KBM0"/>
<feature type="compositionally biased region" description="Low complexity" evidence="1">
    <location>
        <begin position="19"/>
        <end position="36"/>
    </location>
</feature>
<feature type="compositionally biased region" description="Polar residues" evidence="1">
    <location>
        <begin position="83"/>
        <end position="101"/>
    </location>
</feature>
<proteinExistence type="predicted"/>
<gene>
    <name evidence="2" type="ORF">BOVATA_018520</name>
</gene>